<comment type="caution">
    <text evidence="1">The sequence shown here is derived from an EMBL/GenBank/DDBJ whole genome shotgun (WGS) entry which is preliminary data.</text>
</comment>
<evidence type="ECO:0000313" key="1">
    <source>
        <dbReference type="EMBL" id="MBZ5736741.1"/>
    </source>
</evidence>
<dbReference type="EMBL" id="JAIQZJ010000001">
    <property type="protein sequence ID" value="MBZ5736741.1"/>
    <property type="molecule type" value="Genomic_DNA"/>
</dbReference>
<protein>
    <submittedName>
        <fullName evidence="1">Uncharacterized protein</fullName>
    </submittedName>
</protein>
<organism evidence="1 2">
    <name type="scientific">Nocardioides mangrovi</name>
    <dbReference type="NCBI Taxonomy" id="2874580"/>
    <lineage>
        <taxon>Bacteria</taxon>
        <taxon>Bacillati</taxon>
        <taxon>Actinomycetota</taxon>
        <taxon>Actinomycetes</taxon>
        <taxon>Propionibacteriales</taxon>
        <taxon>Nocardioidaceae</taxon>
        <taxon>Nocardioides</taxon>
    </lineage>
</organism>
<dbReference type="RefSeq" id="WP_224121114.1">
    <property type="nucleotide sequence ID" value="NZ_JAIQZJ010000001.1"/>
</dbReference>
<gene>
    <name evidence="1" type="ORF">K8U61_01105</name>
</gene>
<name>A0ABS7U751_9ACTN</name>
<accession>A0ABS7U751</accession>
<reference evidence="1 2" key="1">
    <citation type="submission" date="2021-09" db="EMBL/GenBank/DDBJ databases">
        <title>Whole genome sequence of Nocardioides sp. GBK3QG-3.</title>
        <authorList>
            <person name="Tuo L."/>
        </authorList>
    </citation>
    <scope>NUCLEOTIDE SEQUENCE [LARGE SCALE GENOMIC DNA]</scope>
    <source>
        <strain evidence="1 2">GBK3QG-3</strain>
    </source>
</reference>
<keyword evidence="2" id="KW-1185">Reference proteome</keyword>
<proteinExistence type="predicted"/>
<dbReference type="Proteomes" id="UP000780875">
    <property type="component" value="Unassembled WGS sequence"/>
</dbReference>
<sequence length="68" mass="7221">MTSTHPGQRLAYDEISTPAEMGADCLAVQAALTRPLSAAARHLSAEQTKRDIQVPEAAARLAQAIYGE</sequence>
<evidence type="ECO:0000313" key="2">
    <source>
        <dbReference type="Proteomes" id="UP000780875"/>
    </source>
</evidence>